<proteinExistence type="inferred from homology"/>
<feature type="transmembrane region" description="Helical" evidence="8">
    <location>
        <begin position="113"/>
        <end position="137"/>
    </location>
</feature>
<keyword evidence="5 8" id="KW-0472">Membrane</keyword>
<feature type="domain" description="Anoctamin alpha-beta plait" evidence="10">
    <location>
        <begin position="311"/>
        <end position="432"/>
    </location>
</feature>
<dbReference type="PANTHER" id="PTHR12308">
    <property type="entry name" value="ANOCTAMIN"/>
    <property type="match status" value="1"/>
</dbReference>
<evidence type="ECO:0000259" key="9">
    <source>
        <dbReference type="Pfam" id="PF04547"/>
    </source>
</evidence>
<evidence type="ECO:0000256" key="1">
    <source>
        <dbReference type="ARBA" id="ARBA00004141"/>
    </source>
</evidence>
<comment type="similarity">
    <text evidence="6">Belongs to the FNT transporter (TC 1.A.16) family.</text>
</comment>
<evidence type="ECO:0000259" key="10">
    <source>
        <dbReference type="Pfam" id="PF20877"/>
    </source>
</evidence>
<keyword evidence="3 8" id="KW-0812">Transmembrane</keyword>
<comment type="subcellular location">
    <subcellularLocation>
        <location evidence="1">Membrane</location>
        <topology evidence="1">Multi-pass membrane protein</topology>
    </subcellularLocation>
</comment>
<dbReference type="InterPro" id="IPR024002">
    <property type="entry name" value="For/NO2_transpt_CS"/>
</dbReference>
<dbReference type="FunFam" id="1.20.1080.10:FF:000011">
    <property type="entry name" value="Formate family transporter"/>
    <property type="match status" value="1"/>
</dbReference>
<feature type="transmembrane region" description="Helical" evidence="8">
    <location>
        <begin position="871"/>
        <end position="893"/>
    </location>
</feature>
<feature type="compositionally biased region" description="Basic and acidic residues" evidence="7">
    <location>
        <begin position="779"/>
        <end position="789"/>
    </location>
</feature>
<sequence length="1044" mass="118982">MSQISLDAFTPAEVIEYVGRAGVAKGNMRLDKIFLSSVSAGCLLAFACGTVLSTNTTPWFQENAPGLIRTISALVFPYGLCMIILTGADLCTGSFMFTTVAALQRRLPWHKMLIHWVVTFFGNLAGSLFVVAIIFGYGNVFSADPFKSQVIAFATKKQVTPDFHMIFLRGIGCNWLVCLACFFGIQGRDLTSKIIGIWWPIFAFVSLGFDHVVANMTFVPLAIWVGAPKITVGLYIWKGIIPTLIGNILGGGLFCGVYYWYMYLLQTDAVTVTGVKRFGQSRSELDVSAISYKQTPMAFHPPQKEVPHNNHVDYVIRYSFTDTDADKLSQQLELLLRRLSEVGLQTEVREGDETSVLVFVRASRKKRLQRAVYQSRIRDWLYGVRNTEPESEASAEPQSESERLRVIHHMITVPREAGGAGITLKHGEWENVTAIFPLHDEETNKQCMRDWSKKTFLSNEDLDQIRNTFGESVGFYFAFLQSYFKFLLFPAVFGFSCWLLLGSFSIIYTIGNALWCVVFIEYWKHQEQDLSCRWQTKGVSVLREKRREFLPEKEVRDEHTGEIRGVYPATKRLQRQLLQVPFAIIAATGLGVIIATCFAIEIFISEIYNGPFKTYLVFIPTILLSALIPTMSAVLVSVATRLNDYENYETQLAYDVALTQKIFVINFITSYLPIFLTAFVYVPFAHSIVPYLDIFHLTVRPFVSKKDATTTRAEFSIDPSRLRKQVIYFTVTAQAVNFAQEAIVPIVKQRLLQKYKEYKKRHGKVEPDNNNNNNNNNNTEEKKATEASFKDAPEEAQFLKRVRNEAELDDYDVTDDLREMCIQFGYLALFSPIWPLVPVSFLVNNWVELRSDFFKICMECKRPSPQRADTIGPWLDSLGFLSWVGSITSAALVYMFSNGQQGPNGQPTSIKGWALLLTIFFCEHIYLLVRYAVRATIAKMEPPNVRQQRTERYLLRKRFLESTLQSRSSDDETEEETTPYDDQSQEVSEITRATLEDDARAWSRHGTDPAERFWMRQKGWKESAYVGTSIIRALTVKPESKKRQ</sequence>
<feature type="transmembrane region" description="Helical" evidence="8">
    <location>
        <begin position="166"/>
        <end position="185"/>
    </location>
</feature>
<feature type="domain" description="Anoctamin transmembrane" evidence="9">
    <location>
        <begin position="465"/>
        <end position="951"/>
    </location>
</feature>
<evidence type="ECO:0000313" key="11">
    <source>
        <dbReference type="EMBL" id="KAF5862231.1"/>
    </source>
</evidence>
<dbReference type="EMBL" id="SPNV01000079">
    <property type="protein sequence ID" value="KAF5862231.1"/>
    <property type="molecule type" value="Genomic_DNA"/>
</dbReference>
<dbReference type="Proteomes" id="UP000541154">
    <property type="component" value="Unassembled WGS sequence"/>
</dbReference>
<evidence type="ECO:0000256" key="6">
    <source>
        <dbReference type="ARBA" id="ARBA00049660"/>
    </source>
</evidence>
<evidence type="ECO:0000256" key="7">
    <source>
        <dbReference type="SAM" id="MobiDB-lite"/>
    </source>
</evidence>
<feature type="transmembrane region" description="Helical" evidence="8">
    <location>
        <begin position="616"/>
        <end position="642"/>
    </location>
</feature>
<dbReference type="Pfam" id="PF20877">
    <property type="entry name" value="Anoctamin_N"/>
    <property type="match status" value="1"/>
</dbReference>
<feature type="compositionally biased region" description="Low complexity" evidence="7">
    <location>
        <begin position="769"/>
        <end position="778"/>
    </location>
</feature>
<feature type="transmembrane region" description="Helical" evidence="8">
    <location>
        <begin position="235"/>
        <end position="261"/>
    </location>
</feature>
<dbReference type="GO" id="GO:0005254">
    <property type="term" value="F:chloride channel activity"/>
    <property type="evidence" value="ECO:0007669"/>
    <property type="project" value="TreeGrafter"/>
</dbReference>
<feature type="transmembrane region" description="Helical" evidence="8">
    <location>
        <begin position="74"/>
        <end position="101"/>
    </location>
</feature>
<dbReference type="Pfam" id="PF04547">
    <property type="entry name" value="Anoctamin"/>
    <property type="match status" value="1"/>
</dbReference>
<feature type="transmembrane region" description="Helical" evidence="8">
    <location>
        <begin position="499"/>
        <end position="523"/>
    </location>
</feature>
<dbReference type="PANTHER" id="PTHR12308:SF73">
    <property type="entry name" value="ANOCTAMIN"/>
    <property type="match status" value="1"/>
</dbReference>
<feature type="transmembrane region" description="Helical" evidence="8">
    <location>
        <begin position="580"/>
        <end position="604"/>
    </location>
</feature>
<dbReference type="GO" id="GO:0016020">
    <property type="term" value="C:membrane"/>
    <property type="evidence" value="ECO:0007669"/>
    <property type="project" value="UniProtKB-SubCell"/>
</dbReference>
<evidence type="ECO:0000256" key="8">
    <source>
        <dbReference type="SAM" id="Phobius"/>
    </source>
</evidence>
<accession>A0A8H6E7G5</accession>
<reference evidence="11 12" key="1">
    <citation type="submission" date="2019-04" db="EMBL/GenBank/DDBJ databases">
        <title>Aspergillus burnettii sp. nov., novel species from soil in southeast Queensland.</title>
        <authorList>
            <person name="Gilchrist C.L.M."/>
            <person name="Pitt J.I."/>
            <person name="Lange L."/>
            <person name="Lacey H.J."/>
            <person name="Vuong D."/>
            <person name="Midgley D.J."/>
            <person name="Greenfield P."/>
            <person name="Bradbury M."/>
            <person name="Lacey E."/>
            <person name="Busk P.K."/>
            <person name="Pilgaard B."/>
            <person name="Chooi Y.H."/>
            <person name="Piggott A.M."/>
        </authorList>
    </citation>
    <scope>NUCLEOTIDE SEQUENCE [LARGE SCALE GENOMIC DNA]</scope>
    <source>
        <strain evidence="11 12">FRR 5400</strain>
    </source>
</reference>
<keyword evidence="2" id="KW-0813">Transport</keyword>
<feature type="transmembrane region" description="Helical" evidence="8">
    <location>
        <begin position="197"/>
        <end position="223"/>
    </location>
</feature>
<dbReference type="AlphaFoldDB" id="A0A8H6E7G5"/>
<keyword evidence="12" id="KW-1185">Reference proteome</keyword>
<feature type="transmembrane region" description="Helical" evidence="8">
    <location>
        <begin position="913"/>
        <end position="933"/>
    </location>
</feature>
<dbReference type="InterPro" id="IPR049452">
    <property type="entry name" value="Anoctamin_TM"/>
</dbReference>
<dbReference type="InterPro" id="IPR000292">
    <property type="entry name" value="For/NO2_transpt"/>
</dbReference>
<evidence type="ECO:0000256" key="3">
    <source>
        <dbReference type="ARBA" id="ARBA00022692"/>
    </source>
</evidence>
<dbReference type="InterPro" id="IPR049456">
    <property type="entry name" value="Anoctamin_N_fung"/>
</dbReference>
<dbReference type="Pfam" id="PF01226">
    <property type="entry name" value="Form_Nir_trans"/>
    <property type="match status" value="1"/>
</dbReference>
<keyword evidence="4 8" id="KW-1133">Transmembrane helix</keyword>
<evidence type="ECO:0000256" key="4">
    <source>
        <dbReference type="ARBA" id="ARBA00022989"/>
    </source>
</evidence>
<dbReference type="Gene3D" id="1.20.1080.10">
    <property type="entry name" value="Glycerol uptake facilitator protein"/>
    <property type="match status" value="1"/>
</dbReference>
<dbReference type="InterPro" id="IPR023271">
    <property type="entry name" value="Aquaporin-like"/>
</dbReference>
<evidence type="ECO:0008006" key="13">
    <source>
        <dbReference type="Google" id="ProtNLM"/>
    </source>
</evidence>
<protein>
    <recommendedName>
        <fullName evidence="13">Plasma membrane channel protein</fullName>
    </recommendedName>
</protein>
<feature type="region of interest" description="Disordered" evidence="7">
    <location>
        <begin position="762"/>
        <end position="789"/>
    </location>
</feature>
<dbReference type="PROSITE" id="PS01006">
    <property type="entry name" value="FORMATE_NITRITE_TP_2"/>
    <property type="match status" value="1"/>
</dbReference>
<gene>
    <name evidence="11" type="ORF">ETB97_011936</name>
</gene>
<evidence type="ECO:0000313" key="12">
    <source>
        <dbReference type="Proteomes" id="UP000541154"/>
    </source>
</evidence>
<dbReference type="InterPro" id="IPR007632">
    <property type="entry name" value="Anoctamin"/>
</dbReference>
<feature type="region of interest" description="Disordered" evidence="7">
    <location>
        <begin position="964"/>
        <end position="988"/>
    </location>
</feature>
<comment type="caution">
    <text evidence="11">The sequence shown here is derived from an EMBL/GenBank/DDBJ whole genome shotgun (WGS) entry which is preliminary data.</text>
</comment>
<evidence type="ECO:0000256" key="5">
    <source>
        <dbReference type="ARBA" id="ARBA00023136"/>
    </source>
</evidence>
<evidence type="ECO:0000256" key="2">
    <source>
        <dbReference type="ARBA" id="ARBA00022448"/>
    </source>
</evidence>
<name>A0A8H6E7G5_PETAA</name>
<feature type="transmembrane region" description="Helical" evidence="8">
    <location>
        <begin position="663"/>
        <end position="684"/>
    </location>
</feature>
<feature type="transmembrane region" description="Helical" evidence="8">
    <location>
        <begin position="33"/>
        <end position="54"/>
    </location>
</feature>
<organism evidence="11 12">
    <name type="scientific">Petromyces alliaceus</name>
    <name type="common">Aspergillus alliaceus</name>
    <dbReference type="NCBI Taxonomy" id="209559"/>
    <lineage>
        <taxon>Eukaryota</taxon>
        <taxon>Fungi</taxon>
        <taxon>Dikarya</taxon>
        <taxon>Ascomycota</taxon>
        <taxon>Pezizomycotina</taxon>
        <taxon>Eurotiomycetes</taxon>
        <taxon>Eurotiomycetidae</taxon>
        <taxon>Eurotiales</taxon>
        <taxon>Aspergillaceae</taxon>
        <taxon>Aspergillus</taxon>
        <taxon>Aspergillus subgen. Circumdati</taxon>
    </lineage>
</organism>
<feature type="transmembrane region" description="Helical" evidence="8">
    <location>
        <begin position="473"/>
        <end position="493"/>
    </location>
</feature>
<dbReference type="GO" id="GO:0032541">
    <property type="term" value="C:cortical endoplasmic reticulum"/>
    <property type="evidence" value="ECO:0007669"/>
    <property type="project" value="TreeGrafter"/>
</dbReference>